<dbReference type="Proteomes" id="UP000186698">
    <property type="component" value="Chromosome 7L"/>
</dbReference>
<dbReference type="AlphaFoldDB" id="A0A8J1L7I6"/>
<dbReference type="GeneID" id="121395621"/>
<proteinExistence type="predicted"/>
<organism evidence="1 2">
    <name type="scientific">Xenopus laevis</name>
    <name type="common">African clawed frog</name>
    <dbReference type="NCBI Taxonomy" id="8355"/>
    <lineage>
        <taxon>Eukaryota</taxon>
        <taxon>Metazoa</taxon>
        <taxon>Chordata</taxon>
        <taxon>Craniata</taxon>
        <taxon>Vertebrata</taxon>
        <taxon>Euteleostomi</taxon>
        <taxon>Amphibia</taxon>
        <taxon>Batrachia</taxon>
        <taxon>Anura</taxon>
        <taxon>Pipoidea</taxon>
        <taxon>Pipidae</taxon>
        <taxon>Xenopodinae</taxon>
        <taxon>Xenopus</taxon>
        <taxon>Xenopus</taxon>
    </lineage>
</organism>
<dbReference type="OrthoDB" id="10359224at2759"/>
<gene>
    <name evidence="2" type="primary">LOC121395621</name>
</gene>
<accession>A0A8J1L7I6</accession>
<reference evidence="2" key="1">
    <citation type="submission" date="2025-08" db="UniProtKB">
        <authorList>
            <consortium name="RefSeq"/>
        </authorList>
    </citation>
    <scope>IDENTIFICATION</scope>
    <source>
        <strain evidence="2">J_2021</strain>
        <tissue evidence="2">Erythrocytes</tissue>
    </source>
</reference>
<keyword evidence="1" id="KW-1185">Reference proteome</keyword>
<evidence type="ECO:0000313" key="2">
    <source>
        <dbReference type="RefSeq" id="XP_041425522.1"/>
    </source>
</evidence>
<name>A0A8J1L7I6_XENLA</name>
<dbReference type="RefSeq" id="XP_041425522.1">
    <property type="nucleotide sequence ID" value="XM_041569588.1"/>
</dbReference>
<evidence type="ECO:0000313" key="1">
    <source>
        <dbReference type="Proteomes" id="UP000186698"/>
    </source>
</evidence>
<sequence length="144" mass="16743">MSIQSIKGEIILICEADTRVKRSRLNTMKVTHPTWILALLGLLVSQVMAFPSEMQSDDENILQDVLNQYIKPYVEPVMDRVKDSPLYTSFTNMMDNVTEAKDKALYNIGMLSVVFIWGPLHEVNRKIQPIRDFAYNMFWEKNEQ</sequence>
<protein>
    <submittedName>
        <fullName evidence="2">Uncharacterized protein LOC121395621</fullName>
    </submittedName>
</protein>
<dbReference type="KEGG" id="xla:121395621"/>